<dbReference type="AlphaFoldDB" id="A0A9N8DSC0"/>
<keyword evidence="2" id="KW-1185">Reference proteome</keyword>
<accession>A0A9N8DSC0</accession>
<dbReference type="Proteomes" id="UP001153069">
    <property type="component" value="Unassembled WGS sequence"/>
</dbReference>
<dbReference type="OrthoDB" id="428577at2759"/>
<protein>
    <submittedName>
        <fullName evidence="1">Uncharacterized protein</fullName>
    </submittedName>
</protein>
<dbReference type="Gene3D" id="3.40.30.10">
    <property type="entry name" value="Glutaredoxin"/>
    <property type="match status" value="1"/>
</dbReference>
<reference evidence="1" key="1">
    <citation type="submission" date="2020-06" db="EMBL/GenBank/DDBJ databases">
        <authorList>
            <consortium name="Plant Systems Biology data submission"/>
        </authorList>
    </citation>
    <scope>NUCLEOTIDE SEQUENCE</scope>
    <source>
        <strain evidence="1">D6</strain>
    </source>
</reference>
<proteinExistence type="predicted"/>
<sequence>MVYIAEAHAMDEWPVTSGRFNKTGPVLIEKQPTLAAERCQLARQFAKHFDMMDATNKTVVELLVDDPEQGDPFETAYAPWPLRLYLVDAHGKLEWIAQPKDCSYEEAVVQLLGLLGSN</sequence>
<evidence type="ECO:0000313" key="2">
    <source>
        <dbReference type="Proteomes" id="UP001153069"/>
    </source>
</evidence>
<organism evidence="1 2">
    <name type="scientific">Seminavis robusta</name>
    <dbReference type="NCBI Taxonomy" id="568900"/>
    <lineage>
        <taxon>Eukaryota</taxon>
        <taxon>Sar</taxon>
        <taxon>Stramenopiles</taxon>
        <taxon>Ochrophyta</taxon>
        <taxon>Bacillariophyta</taxon>
        <taxon>Bacillariophyceae</taxon>
        <taxon>Bacillariophycidae</taxon>
        <taxon>Naviculales</taxon>
        <taxon>Naviculaceae</taxon>
        <taxon>Seminavis</taxon>
    </lineage>
</organism>
<dbReference type="EMBL" id="CAICTM010000246">
    <property type="protein sequence ID" value="CAB9505891.1"/>
    <property type="molecule type" value="Genomic_DNA"/>
</dbReference>
<evidence type="ECO:0000313" key="1">
    <source>
        <dbReference type="EMBL" id="CAB9505891.1"/>
    </source>
</evidence>
<gene>
    <name evidence="1" type="ORF">SEMRO_247_G097990.1</name>
</gene>
<name>A0A9N8DSC0_9STRA</name>
<comment type="caution">
    <text evidence="1">The sequence shown here is derived from an EMBL/GenBank/DDBJ whole genome shotgun (WGS) entry which is preliminary data.</text>
</comment>